<dbReference type="SMART" id="SM00280">
    <property type="entry name" value="KAZAL"/>
    <property type="match status" value="1"/>
</dbReference>
<dbReference type="SUPFAM" id="SSF100895">
    <property type="entry name" value="Kazal-type serine protease inhibitors"/>
    <property type="match status" value="1"/>
</dbReference>
<feature type="region of interest" description="Disordered" evidence="1">
    <location>
        <begin position="20"/>
        <end position="48"/>
    </location>
</feature>
<protein>
    <recommendedName>
        <fullName evidence="3">Kazal-like domain-containing protein</fullName>
    </recommendedName>
</protein>
<evidence type="ECO:0000256" key="1">
    <source>
        <dbReference type="SAM" id="MobiDB-lite"/>
    </source>
</evidence>
<name>A0AAV0TM30_HYABA</name>
<evidence type="ECO:0000313" key="4">
    <source>
        <dbReference type="EMBL" id="CAI5722428.1"/>
    </source>
</evidence>
<sequence>MKLSVGLLLAAVALANVSAETPDTTPLQPLNPGPVEEDYASATNMPDIKNDGRYSTFYLPKSNPTPLDPKQLEGLGPMRTPGDNFGSFGLPGNTKPDGYTAFRPNDPSKSNYKYIEGIGPEVRPGMPGYDSEAAEKAWMDFIAQQNGPSGQGATTSKCSATCSDETGNTVCGSNGVTYGNECWLRFDQCFYPDQNVQKVFDGDCWLYRADP</sequence>
<dbReference type="AlphaFoldDB" id="A0AAV0TM30"/>
<keyword evidence="5" id="KW-1185">Reference proteome</keyword>
<dbReference type="InterPro" id="IPR002350">
    <property type="entry name" value="Kazal_dom"/>
</dbReference>
<dbReference type="PROSITE" id="PS51465">
    <property type="entry name" value="KAZAL_2"/>
    <property type="match status" value="1"/>
</dbReference>
<evidence type="ECO:0000313" key="5">
    <source>
        <dbReference type="Proteomes" id="UP001162031"/>
    </source>
</evidence>
<evidence type="ECO:0000259" key="3">
    <source>
        <dbReference type="PROSITE" id="PS51465"/>
    </source>
</evidence>
<reference evidence="4" key="1">
    <citation type="submission" date="2022-12" db="EMBL/GenBank/DDBJ databases">
        <authorList>
            <person name="Webb A."/>
        </authorList>
    </citation>
    <scope>NUCLEOTIDE SEQUENCE</scope>
    <source>
        <strain evidence="4">Hp1</strain>
    </source>
</reference>
<evidence type="ECO:0000256" key="2">
    <source>
        <dbReference type="SAM" id="SignalP"/>
    </source>
</evidence>
<keyword evidence="2" id="KW-0732">Signal</keyword>
<dbReference type="Proteomes" id="UP001162031">
    <property type="component" value="Unassembled WGS sequence"/>
</dbReference>
<feature type="chain" id="PRO_5043751480" description="Kazal-like domain-containing protein" evidence="2">
    <location>
        <begin position="20"/>
        <end position="211"/>
    </location>
</feature>
<gene>
    <name evidence="4" type="ORF">HBR001_LOCUS2867</name>
</gene>
<feature type="signal peptide" evidence="2">
    <location>
        <begin position="1"/>
        <end position="19"/>
    </location>
</feature>
<proteinExistence type="predicted"/>
<dbReference type="InterPro" id="IPR036058">
    <property type="entry name" value="Kazal_dom_sf"/>
</dbReference>
<accession>A0AAV0TM30</accession>
<dbReference type="EMBL" id="CANTFL010000423">
    <property type="protein sequence ID" value="CAI5722428.1"/>
    <property type="molecule type" value="Genomic_DNA"/>
</dbReference>
<comment type="caution">
    <text evidence="4">The sequence shown here is derived from an EMBL/GenBank/DDBJ whole genome shotgun (WGS) entry which is preliminary data.</text>
</comment>
<dbReference type="Gene3D" id="3.30.60.30">
    <property type="match status" value="1"/>
</dbReference>
<dbReference type="CDD" id="cd00104">
    <property type="entry name" value="KAZAL_FS"/>
    <property type="match status" value="1"/>
</dbReference>
<dbReference type="Pfam" id="PF07648">
    <property type="entry name" value="Kazal_2"/>
    <property type="match status" value="1"/>
</dbReference>
<feature type="domain" description="Kazal-like" evidence="3">
    <location>
        <begin position="152"/>
        <end position="206"/>
    </location>
</feature>
<organism evidence="4 5">
    <name type="scientific">Hyaloperonospora brassicae</name>
    <name type="common">Brassica downy mildew</name>
    <name type="synonym">Peronospora brassicae</name>
    <dbReference type="NCBI Taxonomy" id="162125"/>
    <lineage>
        <taxon>Eukaryota</taxon>
        <taxon>Sar</taxon>
        <taxon>Stramenopiles</taxon>
        <taxon>Oomycota</taxon>
        <taxon>Peronosporomycetes</taxon>
        <taxon>Peronosporales</taxon>
        <taxon>Peronosporaceae</taxon>
        <taxon>Hyaloperonospora</taxon>
    </lineage>
</organism>